<gene>
    <name evidence="3" type="ORF">S03H2_12217</name>
</gene>
<dbReference type="GO" id="GO:0006281">
    <property type="term" value="P:DNA repair"/>
    <property type="evidence" value="ECO:0007669"/>
    <property type="project" value="InterPro"/>
</dbReference>
<reference evidence="3" key="1">
    <citation type="journal article" date="2014" name="Front. Microbiol.">
        <title>High frequency of phylogenetically diverse reductive dehalogenase-homologous genes in deep subseafloor sedimentary metagenomes.</title>
        <authorList>
            <person name="Kawai M."/>
            <person name="Futagami T."/>
            <person name="Toyoda A."/>
            <person name="Takaki Y."/>
            <person name="Nishi S."/>
            <person name="Hori S."/>
            <person name="Arai W."/>
            <person name="Tsubouchi T."/>
            <person name="Morono Y."/>
            <person name="Uchiyama I."/>
            <person name="Ito T."/>
            <person name="Fujiyama A."/>
            <person name="Inagaki F."/>
            <person name="Takami H."/>
        </authorList>
    </citation>
    <scope>NUCLEOTIDE SEQUENCE</scope>
    <source>
        <strain evidence="3">Expedition CK06-06</strain>
    </source>
</reference>
<dbReference type="AlphaFoldDB" id="X1GMP5"/>
<evidence type="ECO:0000256" key="1">
    <source>
        <dbReference type="SAM" id="MobiDB-lite"/>
    </source>
</evidence>
<dbReference type="Pfam" id="PF01330">
    <property type="entry name" value="RuvA_N"/>
    <property type="match status" value="1"/>
</dbReference>
<dbReference type="EMBL" id="BARU01006223">
    <property type="protein sequence ID" value="GAH46115.1"/>
    <property type="molecule type" value="Genomic_DNA"/>
</dbReference>
<comment type="caution">
    <text evidence="3">The sequence shown here is derived from an EMBL/GenBank/DDBJ whole genome shotgun (WGS) entry which is preliminary data.</text>
</comment>
<organism evidence="3">
    <name type="scientific">marine sediment metagenome</name>
    <dbReference type="NCBI Taxonomy" id="412755"/>
    <lineage>
        <taxon>unclassified sequences</taxon>
        <taxon>metagenomes</taxon>
        <taxon>ecological metagenomes</taxon>
    </lineage>
</organism>
<evidence type="ECO:0000259" key="2">
    <source>
        <dbReference type="Pfam" id="PF01330"/>
    </source>
</evidence>
<feature type="domain" description="DNA helicase Holliday junction RuvA type" evidence="2">
    <location>
        <begin position="1"/>
        <end position="62"/>
    </location>
</feature>
<proteinExistence type="predicted"/>
<dbReference type="GO" id="GO:0006310">
    <property type="term" value="P:DNA recombination"/>
    <property type="evidence" value="ECO:0007669"/>
    <property type="project" value="InterPro"/>
</dbReference>
<evidence type="ECO:0000313" key="3">
    <source>
        <dbReference type="EMBL" id="GAH46115.1"/>
    </source>
</evidence>
<feature type="region of interest" description="Disordered" evidence="1">
    <location>
        <begin position="72"/>
        <end position="96"/>
    </location>
</feature>
<dbReference type="GO" id="GO:0005524">
    <property type="term" value="F:ATP binding"/>
    <property type="evidence" value="ECO:0007669"/>
    <property type="project" value="InterPro"/>
</dbReference>
<sequence length="96" mass="11166">MIVRLTGRLLEKHPDHVVVEVQGVGYHVWITLNTYEVLPDPGQEVTLLIYHQVREDSQDLFGFCQYRGAGGFQASHHHQRDRGEDGRHHPEWRSAR</sequence>
<dbReference type="GO" id="GO:0009378">
    <property type="term" value="F:four-way junction helicase activity"/>
    <property type="evidence" value="ECO:0007669"/>
    <property type="project" value="InterPro"/>
</dbReference>
<accession>X1GMP5</accession>
<name>X1GMP5_9ZZZZ</name>
<dbReference type="InterPro" id="IPR012340">
    <property type="entry name" value="NA-bd_OB-fold"/>
</dbReference>
<dbReference type="SUPFAM" id="SSF50249">
    <property type="entry name" value="Nucleic acid-binding proteins"/>
    <property type="match status" value="1"/>
</dbReference>
<dbReference type="InterPro" id="IPR013849">
    <property type="entry name" value="DNA_helicase_Holl-junc_RuvA_I"/>
</dbReference>
<feature type="compositionally biased region" description="Basic and acidic residues" evidence="1">
    <location>
        <begin position="81"/>
        <end position="96"/>
    </location>
</feature>
<protein>
    <recommendedName>
        <fullName evidence="2">DNA helicase Holliday junction RuvA type domain-containing protein</fullName>
    </recommendedName>
</protein>
<dbReference type="Gene3D" id="2.40.50.140">
    <property type="entry name" value="Nucleic acid-binding proteins"/>
    <property type="match status" value="1"/>
</dbReference>